<accession>A0A3P6SS68</accession>
<evidence type="ECO:0000259" key="1">
    <source>
        <dbReference type="Pfam" id="PF14780"/>
    </source>
</evidence>
<name>A0A3P6SS68_LITSI</name>
<proteinExistence type="predicted"/>
<dbReference type="GO" id="GO:0045747">
    <property type="term" value="P:positive regulation of Notch signaling pathway"/>
    <property type="evidence" value="ECO:0007669"/>
    <property type="project" value="TreeGrafter"/>
</dbReference>
<sequence length="273" mass="31211">MVVQSNYFQIFKMEMYESLESEELLALVDKYCSQSPHNAFQSDKKKFDATVINEKMMVDKLIDLYPGAVSPQSVAILDALIYKMSAPYRHAKFWRSTRRVSKELNRLNALKLDKYLKNISKDMLKSEMRYSLNICAKRYIAAMLIRRAVLSCRLRRFCEQAASHCLQHMQTGHLLQSNLLLLALNADVHHALKKNMAKTVECYGFLQSFLTDSSLLHVKELLVAAKNEFESTTFLISSQDSFRSIARICGIEESEYADLLASSGTKSKCESMS</sequence>
<feature type="domain" description="Nucleolus and neural progenitor protein-like N-terminal" evidence="1">
    <location>
        <begin position="35"/>
        <end position="205"/>
    </location>
</feature>
<gene>
    <name evidence="2" type="ORF">NLS_LOCUS3876</name>
</gene>
<reference evidence="2 3" key="1">
    <citation type="submission" date="2018-08" db="EMBL/GenBank/DDBJ databases">
        <authorList>
            <person name="Laetsch R D."/>
            <person name="Stevens L."/>
            <person name="Kumar S."/>
            <person name="Blaxter L. M."/>
        </authorList>
    </citation>
    <scope>NUCLEOTIDE SEQUENCE [LARGE SCALE GENOMIC DNA]</scope>
</reference>
<dbReference type="Proteomes" id="UP000277928">
    <property type="component" value="Unassembled WGS sequence"/>
</dbReference>
<dbReference type="InterPro" id="IPR027951">
    <property type="entry name" value="Nepro_N"/>
</dbReference>
<evidence type="ECO:0000313" key="3">
    <source>
        <dbReference type="Proteomes" id="UP000277928"/>
    </source>
</evidence>
<dbReference type="Pfam" id="PF14780">
    <property type="entry name" value="NEPRO_N"/>
    <property type="match status" value="1"/>
</dbReference>
<protein>
    <recommendedName>
        <fullName evidence="1">Nucleolus and neural progenitor protein-like N-terminal domain-containing protein</fullName>
    </recommendedName>
</protein>
<dbReference type="PANTHER" id="PTHR34761:SF1">
    <property type="entry name" value="NUCLEOLUS AND NEURAL PROGENITOR PROTEIN"/>
    <property type="match status" value="1"/>
</dbReference>
<organism evidence="2 3">
    <name type="scientific">Litomosoides sigmodontis</name>
    <name type="common">Filarial nematode worm</name>
    <dbReference type="NCBI Taxonomy" id="42156"/>
    <lineage>
        <taxon>Eukaryota</taxon>
        <taxon>Metazoa</taxon>
        <taxon>Ecdysozoa</taxon>
        <taxon>Nematoda</taxon>
        <taxon>Chromadorea</taxon>
        <taxon>Rhabditida</taxon>
        <taxon>Spirurina</taxon>
        <taxon>Spiruromorpha</taxon>
        <taxon>Filarioidea</taxon>
        <taxon>Onchocercidae</taxon>
        <taxon>Litomosoides</taxon>
    </lineage>
</organism>
<dbReference type="PANTHER" id="PTHR34761">
    <property type="entry name" value="NUCLEOLUS AND NEURAL PROGENITOR PROTEIN"/>
    <property type="match status" value="1"/>
</dbReference>
<keyword evidence="3" id="KW-1185">Reference proteome</keyword>
<dbReference type="AlphaFoldDB" id="A0A3P6SS68"/>
<dbReference type="InterPro" id="IPR052835">
    <property type="entry name" value="Nepro"/>
</dbReference>
<evidence type="ECO:0000313" key="2">
    <source>
        <dbReference type="EMBL" id="VDK77936.1"/>
    </source>
</evidence>
<dbReference type="GO" id="GO:0005634">
    <property type="term" value="C:nucleus"/>
    <property type="evidence" value="ECO:0007669"/>
    <property type="project" value="TreeGrafter"/>
</dbReference>
<dbReference type="OMA" id="WINLSLV"/>
<dbReference type="OrthoDB" id="5857830at2759"/>
<dbReference type="EMBL" id="UYRX01000226">
    <property type="protein sequence ID" value="VDK77936.1"/>
    <property type="molecule type" value="Genomic_DNA"/>
</dbReference>